<feature type="transmembrane region" description="Helical" evidence="1">
    <location>
        <begin position="162"/>
        <end position="181"/>
    </location>
</feature>
<organism evidence="2 3">
    <name type="scientific">Arthrobacter mobilis</name>
    <dbReference type="NCBI Taxonomy" id="2724944"/>
    <lineage>
        <taxon>Bacteria</taxon>
        <taxon>Bacillati</taxon>
        <taxon>Actinomycetota</taxon>
        <taxon>Actinomycetes</taxon>
        <taxon>Micrococcales</taxon>
        <taxon>Micrococcaceae</taxon>
        <taxon>Arthrobacter</taxon>
    </lineage>
</organism>
<dbReference type="Proteomes" id="UP000544090">
    <property type="component" value="Unassembled WGS sequence"/>
</dbReference>
<accession>A0A7X6HHR4</accession>
<reference evidence="2 3" key="1">
    <citation type="submission" date="2020-04" db="EMBL/GenBank/DDBJ databases">
        <title>Arthrobacter sp. nov.</title>
        <authorList>
            <person name="Liu S."/>
        </authorList>
    </citation>
    <scope>NUCLEOTIDE SEQUENCE [LARGE SCALE GENOMIC DNA]</scope>
    <source>
        <strain evidence="2 3">E918</strain>
    </source>
</reference>
<feature type="transmembrane region" description="Helical" evidence="1">
    <location>
        <begin position="35"/>
        <end position="54"/>
    </location>
</feature>
<evidence type="ECO:0000313" key="3">
    <source>
        <dbReference type="Proteomes" id="UP000544090"/>
    </source>
</evidence>
<proteinExistence type="predicted"/>
<keyword evidence="3" id="KW-1185">Reference proteome</keyword>
<sequence length="215" mass="23769">MLSIKRQLVIGAPNRRWKFDYPLGRVEAYRSMTTVSALLAGFSLAAAMGLMTAGTRPVLYEWSSSLFVAASAAFVFALQFTFSGLQYAAPPAERLAWLPRDESGNPRPEFLVGAERVQKKDFELQKRYFRRTDASYNLGLVLFLVGLALLFLPVSGQSVPQVVGLLTVGAALCLEILWIGARIFPRMRPHWLAPGYRSLAGEFEDLPPKGPPAPH</sequence>
<evidence type="ECO:0000313" key="2">
    <source>
        <dbReference type="EMBL" id="NKX55997.1"/>
    </source>
</evidence>
<dbReference type="AlphaFoldDB" id="A0A7X6HHR4"/>
<dbReference type="RefSeq" id="WP_168487929.1">
    <property type="nucleotide sequence ID" value="NZ_JAAZSQ010000018.1"/>
</dbReference>
<dbReference type="EMBL" id="JAAZSQ010000018">
    <property type="protein sequence ID" value="NKX55997.1"/>
    <property type="molecule type" value="Genomic_DNA"/>
</dbReference>
<comment type="caution">
    <text evidence="2">The sequence shown here is derived from an EMBL/GenBank/DDBJ whole genome shotgun (WGS) entry which is preliminary data.</text>
</comment>
<feature type="transmembrane region" description="Helical" evidence="1">
    <location>
        <begin position="136"/>
        <end position="156"/>
    </location>
</feature>
<evidence type="ECO:0000256" key="1">
    <source>
        <dbReference type="SAM" id="Phobius"/>
    </source>
</evidence>
<gene>
    <name evidence="2" type="ORF">HGG74_15920</name>
</gene>
<keyword evidence="1" id="KW-0472">Membrane</keyword>
<keyword evidence="1" id="KW-0812">Transmembrane</keyword>
<protein>
    <submittedName>
        <fullName evidence="2">Uncharacterized protein</fullName>
    </submittedName>
</protein>
<keyword evidence="1" id="KW-1133">Transmembrane helix</keyword>
<name>A0A7X6HHR4_9MICC</name>
<feature type="transmembrane region" description="Helical" evidence="1">
    <location>
        <begin position="66"/>
        <end position="85"/>
    </location>
</feature>